<comment type="subcellular location">
    <subcellularLocation>
        <location evidence="1">Nucleus</location>
    </subcellularLocation>
</comment>
<evidence type="ECO:0000256" key="4">
    <source>
        <dbReference type="ARBA" id="ARBA00023242"/>
    </source>
</evidence>
<evidence type="ECO:0000256" key="2">
    <source>
        <dbReference type="ARBA" id="ARBA00022705"/>
    </source>
</evidence>
<evidence type="ECO:0000256" key="6">
    <source>
        <dbReference type="ARBA" id="ARBA00038447"/>
    </source>
</evidence>
<proteinExistence type="inferred from homology"/>
<evidence type="ECO:0000256" key="5">
    <source>
        <dbReference type="ARBA" id="ARBA00023306"/>
    </source>
</evidence>
<name>A0A5C3MWR0_9AGAM</name>
<dbReference type="OrthoDB" id="121932at2759"/>
<dbReference type="AlphaFoldDB" id="A0A5C3MWR0"/>
<evidence type="ECO:0000256" key="3">
    <source>
        <dbReference type="ARBA" id="ARBA00023125"/>
    </source>
</evidence>
<dbReference type="GO" id="GO:0007064">
    <property type="term" value="P:mitotic sister chromatid cohesion"/>
    <property type="evidence" value="ECO:0007669"/>
    <property type="project" value="InterPro"/>
</dbReference>
<evidence type="ECO:0000313" key="8">
    <source>
        <dbReference type="Proteomes" id="UP000305948"/>
    </source>
</evidence>
<dbReference type="PANTHER" id="PTHR28605:SF1">
    <property type="entry name" value="CHROMOSOME TRANSMISSION FIDELITY FACTOR 8"/>
    <property type="match status" value="1"/>
</dbReference>
<dbReference type="Proteomes" id="UP000305948">
    <property type="component" value="Unassembled WGS sequence"/>
</dbReference>
<evidence type="ECO:0008006" key="9">
    <source>
        <dbReference type="Google" id="ProtNLM"/>
    </source>
</evidence>
<comment type="similarity">
    <text evidence="6">Belongs to the CTF8 family.</text>
</comment>
<accession>A0A5C3MWR0</accession>
<reference evidence="7 8" key="1">
    <citation type="journal article" date="2019" name="Nat. Ecol. Evol.">
        <title>Megaphylogeny resolves global patterns of mushroom evolution.</title>
        <authorList>
            <person name="Varga T."/>
            <person name="Krizsan K."/>
            <person name="Foldi C."/>
            <person name="Dima B."/>
            <person name="Sanchez-Garcia M."/>
            <person name="Sanchez-Ramirez S."/>
            <person name="Szollosi G.J."/>
            <person name="Szarkandi J.G."/>
            <person name="Papp V."/>
            <person name="Albert L."/>
            <person name="Andreopoulos W."/>
            <person name="Angelini C."/>
            <person name="Antonin V."/>
            <person name="Barry K.W."/>
            <person name="Bougher N.L."/>
            <person name="Buchanan P."/>
            <person name="Buyck B."/>
            <person name="Bense V."/>
            <person name="Catcheside P."/>
            <person name="Chovatia M."/>
            <person name="Cooper J."/>
            <person name="Damon W."/>
            <person name="Desjardin D."/>
            <person name="Finy P."/>
            <person name="Geml J."/>
            <person name="Haridas S."/>
            <person name="Hughes K."/>
            <person name="Justo A."/>
            <person name="Karasinski D."/>
            <person name="Kautmanova I."/>
            <person name="Kiss B."/>
            <person name="Kocsube S."/>
            <person name="Kotiranta H."/>
            <person name="LaButti K.M."/>
            <person name="Lechner B.E."/>
            <person name="Liimatainen K."/>
            <person name="Lipzen A."/>
            <person name="Lukacs Z."/>
            <person name="Mihaltcheva S."/>
            <person name="Morgado L.N."/>
            <person name="Niskanen T."/>
            <person name="Noordeloos M.E."/>
            <person name="Ohm R.A."/>
            <person name="Ortiz-Santana B."/>
            <person name="Ovrebo C."/>
            <person name="Racz N."/>
            <person name="Riley R."/>
            <person name="Savchenko A."/>
            <person name="Shiryaev A."/>
            <person name="Soop K."/>
            <person name="Spirin V."/>
            <person name="Szebenyi C."/>
            <person name="Tomsovsky M."/>
            <person name="Tulloss R.E."/>
            <person name="Uehling J."/>
            <person name="Grigoriev I.V."/>
            <person name="Vagvolgyi C."/>
            <person name="Papp T."/>
            <person name="Martin F.M."/>
            <person name="Miettinen O."/>
            <person name="Hibbett D.S."/>
            <person name="Nagy L.G."/>
        </authorList>
    </citation>
    <scope>NUCLEOTIDE SEQUENCE [LARGE SCALE GENOMIC DNA]</scope>
    <source>
        <strain evidence="7 8">OMC1185</strain>
    </source>
</reference>
<keyword evidence="4" id="KW-0539">Nucleus</keyword>
<dbReference type="InterPro" id="IPR018607">
    <property type="entry name" value="Ctf8"/>
</dbReference>
<keyword evidence="5" id="KW-0131">Cell cycle</keyword>
<evidence type="ECO:0000313" key="7">
    <source>
        <dbReference type="EMBL" id="TFK49393.1"/>
    </source>
</evidence>
<dbReference type="GO" id="GO:0003677">
    <property type="term" value="F:DNA binding"/>
    <property type="evidence" value="ECO:0007669"/>
    <property type="project" value="UniProtKB-KW"/>
</dbReference>
<dbReference type="EMBL" id="ML213516">
    <property type="protein sequence ID" value="TFK49393.1"/>
    <property type="molecule type" value="Genomic_DNA"/>
</dbReference>
<dbReference type="PANTHER" id="PTHR28605">
    <property type="entry name" value="CTF8, CHROMOSOME TRANSMISSION FIDELITY FACTOR 8 HOMOLOG (S. CEREVISIAE)"/>
    <property type="match status" value="1"/>
</dbReference>
<keyword evidence="3" id="KW-0238">DNA-binding</keyword>
<organism evidence="7 8">
    <name type="scientific">Heliocybe sulcata</name>
    <dbReference type="NCBI Taxonomy" id="5364"/>
    <lineage>
        <taxon>Eukaryota</taxon>
        <taxon>Fungi</taxon>
        <taxon>Dikarya</taxon>
        <taxon>Basidiomycota</taxon>
        <taxon>Agaricomycotina</taxon>
        <taxon>Agaricomycetes</taxon>
        <taxon>Gloeophyllales</taxon>
        <taxon>Gloeophyllaceae</taxon>
        <taxon>Heliocybe</taxon>
    </lineage>
</organism>
<sequence length="151" mass="16255">MIIPITLPRSSSSAPSLPPALAKLGSSEVVLLELQGSLEVEGDRAGQAVGTLTFPEDNNAKPTLLIGHHLLEGKLVTLQKPLAVLHRAVLRTNPTSHNDEHGEGMRYDMLAIVRRKIVFSKRPMPVVNAAAVKAGMEKGEEEGKRKKVKVG</sequence>
<keyword evidence="2" id="KW-0235">DNA replication</keyword>
<dbReference type="GO" id="GO:0006260">
    <property type="term" value="P:DNA replication"/>
    <property type="evidence" value="ECO:0007669"/>
    <property type="project" value="UniProtKB-KW"/>
</dbReference>
<dbReference type="Pfam" id="PF09696">
    <property type="entry name" value="Ctf8"/>
    <property type="match status" value="1"/>
</dbReference>
<dbReference type="GO" id="GO:0031390">
    <property type="term" value="C:Ctf18 RFC-like complex"/>
    <property type="evidence" value="ECO:0007669"/>
    <property type="project" value="InterPro"/>
</dbReference>
<protein>
    <recommendedName>
        <fullName evidence="9">Ctf8-domain-containing protein</fullName>
    </recommendedName>
</protein>
<gene>
    <name evidence="7" type="ORF">OE88DRAFT_1683280</name>
</gene>
<keyword evidence="8" id="KW-1185">Reference proteome</keyword>
<evidence type="ECO:0000256" key="1">
    <source>
        <dbReference type="ARBA" id="ARBA00004123"/>
    </source>
</evidence>
<dbReference type="STRING" id="5364.A0A5C3MWR0"/>